<dbReference type="FunFam" id="3.40.1170.60:FF:000006">
    <property type="entry name" value="DNA polymerase iota"/>
    <property type="match status" value="1"/>
</dbReference>
<dbReference type="FunFam" id="3.30.1490.100:FF:000003">
    <property type="entry name" value="Polymerase (DNA directed) iota"/>
    <property type="match status" value="1"/>
</dbReference>
<feature type="compositionally biased region" description="Polar residues" evidence="6">
    <location>
        <begin position="748"/>
        <end position="759"/>
    </location>
</feature>
<evidence type="ECO:0000256" key="3">
    <source>
        <dbReference type="ARBA" id="ARBA00023274"/>
    </source>
</evidence>
<dbReference type="FunFam" id="2.30.30.770:FF:000001">
    <property type="entry name" value="60S ribosomal protein L27"/>
    <property type="match status" value="1"/>
</dbReference>
<dbReference type="STRING" id="46731.A0A3M6TLR4"/>
<organism evidence="8 9">
    <name type="scientific">Pocillopora damicornis</name>
    <name type="common">Cauliflower coral</name>
    <name type="synonym">Millepora damicornis</name>
    <dbReference type="NCBI Taxonomy" id="46731"/>
    <lineage>
        <taxon>Eukaryota</taxon>
        <taxon>Metazoa</taxon>
        <taxon>Cnidaria</taxon>
        <taxon>Anthozoa</taxon>
        <taxon>Hexacorallia</taxon>
        <taxon>Scleractinia</taxon>
        <taxon>Astrocoeniina</taxon>
        <taxon>Pocilloporidae</taxon>
        <taxon>Pocillopora</taxon>
    </lineage>
</organism>
<dbReference type="InterPro" id="IPR036775">
    <property type="entry name" value="DNA_pol_Y-fam_lit_finger_sf"/>
</dbReference>
<feature type="region of interest" description="Disordered" evidence="6">
    <location>
        <begin position="748"/>
        <end position="787"/>
    </location>
</feature>
<dbReference type="PANTHER" id="PTHR46404:SF1">
    <property type="entry name" value="DNA POLYMERASE IOTA"/>
    <property type="match status" value="1"/>
</dbReference>
<comment type="caution">
    <text evidence="8">The sequence shown here is derived from an EMBL/GenBank/DDBJ whole genome shotgun (WGS) entry which is preliminary data.</text>
</comment>
<dbReference type="PANTHER" id="PTHR46404">
    <property type="entry name" value="DNA POLYMERASE IOTA"/>
    <property type="match status" value="1"/>
</dbReference>
<dbReference type="CDD" id="cd06090">
    <property type="entry name" value="KOW_RPL27"/>
    <property type="match status" value="1"/>
</dbReference>
<gene>
    <name evidence="8" type="ORF">pdam_00009843</name>
</gene>
<dbReference type="Pfam" id="PF11799">
    <property type="entry name" value="IMS_C"/>
    <property type="match status" value="1"/>
</dbReference>
<dbReference type="OrthoDB" id="2365484at2759"/>
<keyword evidence="2" id="KW-0689">Ribosomal protein</keyword>
<dbReference type="InterPro" id="IPR041991">
    <property type="entry name" value="Ribosomal_eL27_KOW"/>
</dbReference>
<evidence type="ECO:0000256" key="2">
    <source>
        <dbReference type="ARBA" id="ARBA00022980"/>
    </source>
</evidence>
<dbReference type="GO" id="GO:1990904">
    <property type="term" value="C:ribonucleoprotein complex"/>
    <property type="evidence" value="ECO:0007669"/>
    <property type="project" value="UniProtKB-KW"/>
</dbReference>
<dbReference type="InterPro" id="IPR001126">
    <property type="entry name" value="UmuC"/>
</dbReference>
<dbReference type="Gene3D" id="3.30.1490.100">
    <property type="entry name" value="DNA polymerase, Y-family, little finger domain"/>
    <property type="match status" value="1"/>
</dbReference>
<dbReference type="GO" id="GO:0003684">
    <property type="term" value="F:damaged DNA binding"/>
    <property type="evidence" value="ECO:0007669"/>
    <property type="project" value="InterPro"/>
</dbReference>
<proteinExistence type="inferred from homology"/>
<evidence type="ECO:0000313" key="9">
    <source>
        <dbReference type="Proteomes" id="UP000275408"/>
    </source>
</evidence>
<name>A0A3M6TLR4_POCDA</name>
<feature type="compositionally biased region" description="Polar residues" evidence="6">
    <location>
        <begin position="209"/>
        <end position="218"/>
    </location>
</feature>
<dbReference type="InterPro" id="IPR043502">
    <property type="entry name" value="DNA/RNA_pol_sf"/>
</dbReference>
<dbReference type="GO" id="GO:0006412">
    <property type="term" value="P:translation"/>
    <property type="evidence" value="ECO:0007669"/>
    <property type="project" value="InterPro"/>
</dbReference>
<dbReference type="SUPFAM" id="SSF50104">
    <property type="entry name" value="Translation proteins SH3-like domain"/>
    <property type="match status" value="1"/>
</dbReference>
<dbReference type="AlphaFoldDB" id="A0A3M6TLR4"/>
<dbReference type="Pfam" id="PF00817">
    <property type="entry name" value="IMS"/>
    <property type="match status" value="1"/>
</dbReference>
<dbReference type="InterPro" id="IPR043128">
    <property type="entry name" value="Rev_trsase/Diguanyl_cyclase"/>
</dbReference>
<evidence type="ECO:0000256" key="1">
    <source>
        <dbReference type="ARBA" id="ARBA00009124"/>
    </source>
</evidence>
<dbReference type="GO" id="GO:0006281">
    <property type="term" value="P:DNA repair"/>
    <property type="evidence" value="ECO:0007669"/>
    <property type="project" value="InterPro"/>
</dbReference>
<dbReference type="GO" id="GO:0003887">
    <property type="term" value="F:DNA-directed DNA polymerase activity"/>
    <property type="evidence" value="ECO:0007669"/>
    <property type="project" value="InterPro"/>
</dbReference>
<comment type="similarity">
    <text evidence="1">Belongs to the eukaryotic ribosomal protein eL27 family.</text>
</comment>
<dbReference type="GO" id="GO:0003735">
    <property type="term" value="F:structural constituent of ribosome"/>
    <property type="evidence" value="ECO:0007669"/>
    <property type="project" value="InterPro"/>
</dbReference>
<keyword evidence="3" id="KW-0687">Ribonucleoprotein</keyword>
<dbReference type="Gene3D" id="3.40.1170.60">
    <property type="match status" value="1"/>
</dbReference>
<feature type="domain" description="UmuC" evidence="7">
    <location>
        <begin position="261"/>
        <end position="445"/>
    </location>
</feature>
<dbReference type="GO" id="GO:0019985">
    <property type="term" value="P:translesion synthesis"/>
    <property type="evidence" value="ECO:0007669"/>
    <property type="project" value="TreeGrafter"/>
</dbReference>
<evidence type="ECO:0000256" key="4">
    <source>
        <dbReference type="ARBA" id="ARBA00035224"/>
    </source>
</evidence>
<feature type="compositionally biased region" description="Polar residues" evidence="6">
    <location>
        <begin position="695"/>
        <end position="705"/>
    </location>
</feature>
<evidence type="ECO:0000259" key="7">
    <source>
        <dbReference type="PROSITE" id="PS50173"/>
    </source>
</evidence>
<dbReference type="SUPFAM" id="SSF100879">
    <property type="entry name" value="Lesion bypass DNA polymerase (Y-family), little finger domain"/>
    <property type="match status" value="1"/>
</dbReference>
<evidence type="ECO:0000313" key="8">
    <source>
        <dbReference type="EMBL" id="RMX42296.1"/>
    </source>
</evidence>
<dbReference type="InterPro" id="IPR038655">
    <property type="entry name" value="Ribosomal_eL27_sf"/>
</dbReference>
<sequence length="787" mass="87614">MGKFIKSGKVVLVLNGRYAGKKAVIVKNYDDGTSDKPYGHALVAGIARYPLKVTKKMGKKKTAKRSRIKPFVKVYNYNHLMPTRYSVDVNLDKQVINKDVFRDPALKRKAKREAKVKLEESPSLELSKGFPEAVYQGEGLVSKPSCALGAGRLKPVILNLVVVSQGLCTFAVMDYNASREDFRSSYDYSYEGGVPTDDEEGDEDFSSRPHVSSHSRQSVIFPAKRRRMDDSSSTQTHQNGQSSTRKHSTQFESCLGHSRTIVHVDIDCFYAQVEMIRRPELRDVPLGIQQKHIVVTCNYVARERGVKKLVYISDAKKTCPDLVLVNGEDLTNYREFSGRVHSLLSERFTPLVERLGMDENFLDVTELVKSRELALPSGRREYVGGLYASRVENCKDKDITACPCGCHERLRIGSLIAAEIRQVILQEVGLTCCAGIAHNKLLAKLVGIGHSTAKKLQTINISSVTDLLSCPSQVLEKEFGHSLADLMIKLCNGIDESKVTPSREFKTITDEDSFKCCSTLEGATKRLRGLVKGILPRISSSTTLPQTVRVSIRRRGEKSHKRESRQSALPQAICFADEEKAGDLLFEVCVSLFKKVVDVNKPFHLSLLGISLTNFYKPSSGQAKEISNFFQKSCSKHANLTSVTSCNSLESKGNYLFEREDWEALPKSCEDKLSDQRTSKVGTTKTKDWKPVRSSKITKQHTQPKGINVDGATKDVSQPAIICPSGIDPAVFAELPLELQKELQAQWPQSAQETANTKRVTVKEKKSAGIQRYFTREGVNDDSGTPK</sequence>
<feature type="region of interest" description="Disordered" evidence="6">
    <location>
        <begin position="189"/>
        <end position="249"/>
    </location>
</feature>
<protein>
    <recommendedName>
        <fullName evidence="4">Large ribosomal subunit protein eL27</fullName>
    </recommendedName>
    <alternativeName>
        <fullName evidence="5">60S ribosomal protein L27</fullName>
    </alternativeName>
</protein>
<dbReference type="Gene3D" id="2.30.30.770">
    <property type="match status" value="1"/>
</dbReference>
<dbReference type="Pfam" id="PF00467">
    <property type="entry name" value="KOW"/>
    <property type="match status" value="1"/>
</dbReference>
<feature type="region of interest" description="Disordered" evidence="6">
    <location>
        <begin position="680"/>
        <end position="711"/>
    </location>
</feature>
<dbReference type="InterPro" id="IPR008991">
    <property type="entry name" value="Translation_prot_SH3-like_sf"/>
</dbReference>
<reference evidence="8 9" key="1">
    <citation type="journal article" date="2018" name="Sci. Rep.">
        <title>Comparative analysis of the Pocillopora damicornis genome highlights role of immune system in coral evolution.</title>
        <authorList>
            <person name="Cunning R."/>
            <person name="Bay R.A."/>
            <person name="Gillette P."/>
            <person name="Baker A.C."/>
            <person name="Traylor-Knowles N."/>
        </authorList>
    </citation>
    <scope>NUCLEOTIDE SEQUENCE [LARGE SCALE GENOMIC DNA]</scope>
    <source>
        <strain evidence="8">RSMAS</strain>
        <tissue evidence="8">Whole animal</tissue>
    </source>
</reference>
<dbReference type="Pfam" id="PF01777">
    <property type="entry name" value="Ribosomal_L27e"/>
    <property type="match status" value="1"/>
</dbReference>
<dbReference type="InterPro" id="IPR017961">
    <property type="entry name" value="DNA_pol_Y-fam_little_finger"/>
</dbReference>
<dbReference type="EMBL" id="RCHS01003379">
    <property type="protein sequence ID" value="RMX42296.1"/>
    <property type="molecule type" value="Genomic_DNA"/>
</dbReference>
<dbReference type="Proteomes" id="UP000275408">
    <property type="component" value="Unassembled WGS sequence"/>
</dbReference>
<dbReference type="InterPro" id="IPR005824">
    <property type="entry name" value="KOW"/>
</dbReference>
<dbReference type="Gene3D" id="3.30.70.270">
    <property type="match status" value="1"/>
</dbReference>
<evidence type="ECO:0000256" key="6">
    <source>
        <dbReference type="SAM" id="MobiDB-lite"/>
    </source>
</evidence>
<accession>A0A3M6TLR4</accession>
<evidence type="ECO:0000256" key="5">
    <source>
        <dbReference type="ARBA" id="ARBA00035329"/>
    </source>
</evidence>
<dbReference type="GO" id="GO:0005840">
    <property type="term" value="C:ribosome"/>
    <property type="evidence" value="ECO:0007669"/>
    <property type="project" value="UniProtKB-KW"/>
</dbReference>
<keyword evidence="9" id="KW-1185">Reference proteome</keyword>
<dbReference type="SMART" id="SM00739">
    <property type="entry name" value="KOW"/>
    <property type="match status" value="1"/>
</dbReference>
<dbReference type="Gene3D" id="6.10.250.1630">
    <property type="match status" value="1"/>
</dbReference>
<dbReference type="PROSITE" id="PS50173">
    <property type="entry name" value="UMUC"/>
    <property type="match status" value="1"/>
</dbReference>
<feature type="compositionally biased region" description="Polar residues" evidence="6">
    <location>
        <begin position="231"/>
        <end position="243"/>
    </location>
</feature>
<dbReference type="InterPro" id="IPR001141">
    <property type="entry name" value="Ribosomal_eL27"/>
</dbReference>
<dbReference type="SUPFAM" id="SSF56672">
    <property type="entry name" value="DNA/RNA polymerases"/>
    <property type="match status" value="1"/>
</dbReference>